<proteinExistence type="predicted"/>
<feature type="region of interest" description="Disordered" evidence="1">
    <location>
        <begin position="131"/>
        <end position="171"/>
    </location>
</feature>
<keyword evidence="2" id="KW-0732">Signal</keyword>
<evidence type="ECO:0000256" key="1">
    <source>
        <dbReference type="SAM" id="MobiDB-lite"/>
    </source>
</evidence>
<feature type="compositionally biased region" description="Low complexity" evidence="1">
    <location>
        <begin position="131"/>
        <end position="156"/>
    </location>
</feature>
<feature type="signal peptide" evidence="2">
    <location>
        <begin position="1"/>
        <end position="23"/>
    </location>
</feature>
<protein>
    <submittedName>
        <fullName evidence="3">Uncharacterized protein</fullName>
    </submittedName>
</protein>
<sequence>MAITMSWRHAVLASLFFGNAAYAAPQQRAGADVVEQLQSLFEGLLGTNLDLNIPVATATASVTATETAADAVVTETADAVVETGDVVTDIATDTAAATETAATELTVTESVDTATVTDTAAVTDTATAEVTDTASVTETATETASETATVTAPPAVDRGKGKNDGKGKGKANGRVNLQDLLRLIGGNGKNNNNLNLGDIDDLDDILELLIGQQGKGKGNAGLNQLLNLIQGKGKGNGNLNLNDLLNLIGGQGKGKGNGAAAPVIVGAERVGKGNAAAPVAGAERVAKGKGKGNAVIDIDTDNDTDNDLTDDEGPRVVRVPVVNRRRMQNGKRARRIEEATKNRQVSTTRTWAEVAGGGTTAPPLRKHYVPKKAFRELTIAIPGDNQQLSGRSLGEIVCGINNVTPNQQGAVAAKKLPRSGDLVITFEEDKWQWYADQANESWVTL</sequence>
<dbReference type="EMBL" id="MU864451">
    <property type="protein sequence ID" value="KAK4185378.1"/>
    <property type="molecule type" value="Genomic_DNA"/>
</dbReference>
<organism evidence="3 4">
    <name type="scientific">Podospora australis</name>
    <dbReference type="NCBI Taxonomy" id="1536484"/>
    <lineage>
        <taxon>Eukaryota</taxon>
        <taxon>Fungi</taxon>
        <taxon>Dikarya</taxon>
        <taxon>Ascomycota</taxon>
        <taxon>Pezizomycotina</taxon>
        <taxon>Sordariomycetes</taxon>
        <taxon>Sordariomycetidae</taxon>
        <taxon>Sordariales</taxon>
        <taxon>Podosporaceae</taxon>
        <taxon>Podospora</taxon>
    </lineage>
</organism>
<feature type="non-terminal residue" evidence="3">
    <location>
        <position position="445"/>
    </location>
</feature>
<evidence type="ECO:0000313" key="4">
    <source>
        <dbReference type="Proteomes" id="UP001302126"/>
    </source>
</evidence>
<reference evidence="3" key="2">
    <citation type="submission" date="2023-05" db="EMBL/GenBank/DDBJ databases">
        <authorList>
            <consortium name="Lawrence Berkeley National Laboratory"/>
            <person name="Steindorff A."/>
            <person name="Hensen N."/>
            <person name="Bonometti L."/>
            <person name="Westerberg I."/>
            <person name="Brannstrom I.O."/>
            <person name="Guillou S."/>
            <person name="Cros-Aarteil S."/>
            <person name="Calhoun S."/>
            <person name="Haridas S."/>
            <person name="Kuo A."/>
            <person name="Mondo S."/>
            <person name="Pangilinan J."/>
            <person name="Riley R."/>
            <person name="Labutti K."/>
            <person name="Andreopoulos B."/>
            <person name="Lipzen A."/>
            <person name="Chen C."/>
            <person name="Yanf M."/>
            <person name="Daum C."/>
            <person name="Ng V."/>
            <person name="Clum A."/>
            <person name="Ohm R."/>
            <person name="Martin F."/>
            <person name="Silar P."/>
            <person name="Natvig D."/>
            <person name="Lalanne C."/>
            <person name="Gautier V."/>
            <person name="Ament-Velasquez S.L."/>
            <person name="Kruys A."/>
            <person name="Hutchinson M.I."/>
            <person name="Powell A.J."/>
            <person name="Barry K."/>
            <person name="Miller A.N."/>
            <person name="Grigoriev I.V."/>
            <person name="Debuchy R."/>
            <person name="Gladieux P."/>
            <person name="Thoren M.H."/>
            <person name="Johannesson H."/>
        </authorList>
    </citation>
    <scope>NUCLEOTIDE SEQUENCE</scope>
    <source>
        <strain evidence="3">PSN309</strain>
    </source>
</reference>
<dbReference type="AlphaFoldDB" id="A0AAN7AFI4"/>
<feature type="chain" id="PRO_5043018046" evidence="2">
    <location>
        <begin position="24"/>
        <end position="445"/>
    </location>
</feature>
<accession>A0AAN7AFI4</accession>
<feature type="compositionally biased region" description="Basic and acidic residues" evidence="1">
    <location>
        <begin position="157"/>
        <end position="167"/>
    </location>
</feature>
<evidence type="ECO:0000256" key="2">
    <source>
        <dbReference type="SAM" id="SignalP"/>
    </source>
</evidence>
<gene>
    <name evidence="3" type="ORF">QBC35DRAFT_454292</name>
</gene>
<keyword evidence="4" id="KW-1185">Reference proteome</keyword>
<dbReference type="Proteomes" id="UP001302126">
    <property type="component" value="Unassembled WGS sequence"/>
</dbReference>
<comment type="caution">
    <text evidence="3">The sequence shown here is derived from an EMBL/GenBank/DDBJ whole genome shotgun (WGS) entry which is preliminary data.</text>
</comment>
<evidence type="ECO:0000313" key="3">
    <source>
        <dbReference type="EMBL" id="KAK4185378.1"/>
    </source>
</evidence>
<name>A0AAN7AFI4_9PEZI</name>
<reference evidence="3" key="1">
    <citation type="journal article" date="2023" name="Mol. Phylogenet. Evol.">
        <title>Genome-scale phylogeny and comparative genomics of the fungal order Sordariales.</title>
        <authorList>
            <person name="Hensen N."/>
            <person name="Bonometti L."/>
            <person name="Westerberg I."/>
            <person name="Brannstrom I.O."/>
            <person name="Guillou S."/>
            <person name="Cros-Aarteil S."/>
            <person name="Calhoun S."/>
            <person name="Haridas S."/>
            <person name="Kuo A."/>
            <person name="Mondo S."/>
            <person name="Pangilinan J."/>
            <person name="Riley R."/>
            <person name="LaButti K."/>
            <person name="Andreopoulos B."/>
            <person name="Lipzen A."/>
            <person name="Chen C."/>
            <person name="Yan M."/>
            <person name="Daum C."/>
            <person name="Ng V."/>
            <person name="Clum A."/>
            <person name="Steindorff A."/>
            <person name="Ohm R.A."/>
            <person name="Martin F."/>
            <person name="Silar P."/>
            <person name="Natvig D.O."/>
            <person name="Lalanne C."/>
            <person name="Gautier V."/>
            <person name="Ament-Velasquez S.L."/>
            <person name="Kruys A."/>
            <person name="Hutchinson M.I."/>
            <person name="Powell A.J."/>
            <person name="Barry K."/>
            <person name="Miller A.N."/>
            <person name="Grigoriev I.V."/>
            <person name="Debuchy R."/>
            <person name="Gladieux P."/>
            <person name="Hiltunen Thoren M."/>
            <person name="Johannesson H."/>
        </authorList>
    </citation>
    <scope>NUCLEOTIDE SEQUENCE</scope>
    <source>
        <strain evidence="3">PSN309</strain>
    </source>
</reference>